<dbReference type="KEGG" id="dfa:DFA_06361"/>
<dbReference type="AlphaFoldDB" id="F4PKU0"/>
<dbReference type="GeneID" id="14876320"/>
<dbReference type="RefSeq" id="XP_004362065.1">
    <property type="nucleotide sequence ID" value="XM_004362008.1"/>
</dbReference>
<proteinExistence type="predicted"/>
<keyword evidence="1" id="KW-0732">Signal</keyword>
<evidence type="ECO:0000313" key="2">
    <source>
        <dbReference type="EMBL" id="EGG24214.1"/>
    </source>
</evidence>
<dbReference type="OMA" id="TIANSWT"/>
<protein>
    <submittedName>
        <fullName evidence="2">Uncharacterized protein</fullName>
    </submittedName>
</protein>
<feature type="signal peptide" evidence="1">
    <location>
        <begin position="1"/>
        <end position="22"/>
    </location>
</feature>
<gene>
    <name evidence="2" type="ORF">DFA_06361</name>
</gene>
<sequence length="321" mass="36308">MRLISTIVILLACLCNIINCSGQIDQFFMMTKFGMFFSFNTTTGQLITNQNTKSGDKYFFYAAVDSNSTTNTVTFLGTDKTDRNDYLIEYNIEHNNFTNLQGIEGQYGGFEWSQIFAYDPVHNFAALPSIVMNEQEANLTIFVWNFTSQELEEITLPTGSLNQNDMTPVASYDIETGNYYIVYCLANPKILYLVVYNMLSRKIVQDPIAFDIYIPTPQIVFAAGKLFLINTYPMQNYEIYNVDVTAKTVTPAYTIANSWTTNQGSDFDMVIGQKGTSIVLFSHSKLAYTCTTIDLETMSFHASPSYQTDIKFGYEWVSGAI</sequence>
<keyword evidence="3" id="KW-1185">Reference proteome</keyword>
<feature type="chain" id="PRO_5003320150" evidence="1">
    <location>
        <begin position="23"/>
        <end position="321"/>
    </location>
</feature>
<evidence type="ECO:0000256" key="1">
    <source>
        <dbReference type="SAM" id="SignalP"/>
    </source>
</evidence>
<dbReference type="Proteomes" id="UP000007797">
    <property type="component" value="Unassembled WGS sequence"/>
</dbReference>
<reference evidence="3" key="1">
    <citation type="journal article" date="2011" name="Genome Res.">
        <title>Phylogeny-wide analysis of social amoeba genomes highlights ancient origins for complex intercellular communication.</title>
        <authorList>
            <person name="Heidel A.J."/>
            <person name="Lawal H.M."/>
            <person name="Felder M."/>
            <person name="Schilde C."/>
            <person name="Helps N.R."/>
            <person name="Tunggal B."/>
            <person name="Rivero F."/>
            <person name="John U."/>
            <person name="Schleicher M."/>
            <person name="Eichinger L."/>
            <person name="Platzer M."/>
            <person name="Noegel A.A."/>
            <person name="Schaap P."/>
            <person name="Gloeckner G."/>
        </authorList>
    </citation>
    <scope>NUCLEOTIDE SEQUENCE [LARGE SCALE GENOMIC DNA]</scope>
    <source>
        <strain evidence="3">SH3</strain>
    </source>
</reference>
<evidence type="ECO:0000313" key="3">
    <source>
        <dbReference type="Proteomes" id="UP000007797"/>
    </source>
</evidence>
<organism evidence="2 3">
    <name type="scientific">Cavenderia fasciculata</name>
    <name type="common">Slime mold</name>
    <name type="synonym">Dictyostelium fasciculatum</name>
    <dbReference type="NCBI Taxonomy" id="261658"/>
    <lineage>
        <taxon>Eukaryota</taxon>
        <taxon>Amoebozoa</taxon>
        <taxon>Evosea</taxon>
        <taxon>Eumycetozoa</taxon>
        <taxon>Dictyostelia</taxon>
        <taxon>Acytosteliales</taxon>
        <taxon>Cavenderiaceae</taxon>
        <taxon>Cavenderia</taxon>
    </lineage>
</organism>
<dbReference type="EMBL" id="GL883007">
    <property type="protein sequence ID" value="EGG24214.1"/>
    <property type="molecule type" value="Genomic_DNA"/>
</dbReference>
<dbReference type="OrthoDB" id="19528at2759"/>
<name>F4PKU0_CACFS</name>
<accession>F4PKU0</accession>